<feature type="transmembrane region" description="Helical" evidence="5">
    <location>
        <begin position="190"/>
        <end position="206"/>
    </location>
</feature>
<feature type="transmembrane region" description="Helical" evidence="5">
    <location>
        <begin position="355"/>
        <end position="375"/>
    </location>
</feature>
<keyword evidence="4 5" id="KW-0472">Membrane</keyword>
<feature type="transmembrane region" description="Helical" evidence="5">
    <location>
        <begin position="212"/>
        <end position="230"/>
    </location>
</feature>
<comment type="subcellular location">
    <subcellularLocation>
        <location evidence="1">Membrane</location>
        <topology evidence="1">Multi-pass membrane protein</topology>
    </subcellularLocation>
</comment>
<accession>A0A1V4SL21</accession>
<keyword evidence="7" id="KW-0436">Ligase</keyword>
<evidence type="ECO:0000256" key="4">
    <source>
        <dbReference type="ARBA" id="ARBA00023136"/>
    </source>
</evidence>
<feature type="transmembrane region" description="Helical" evidence="5">
    <location>
        <begin position="43"/>
        <end position="61"/>
    </location>
</feature>
<feature type="transmembrane region" description="Helical" evidence="5">
    <location>
        <begin position="164"/>
        <end position="183"/>
    </location>
</feature>
<dbReference type="GO" id="GO:0016874">
    <property type="term" value="F:ligase activity"/>
    <property type="evidence" value="ECO:0007669"/>
    <property type="project" value="UniProtKB-KW"/>
</dbReference>
<feature type="transmembrane region" description="Helical" evidence="5">
    <location>
        <begin position="123"/>
        <end position="144"/>
    </location>
</feature>
<evidence type="ECO:0000256" key="3">
    <source>
        <dbReference type="ARBA" id="ARBA00022989"/>
    </source>
</evidence>
<dbReference type="InterPro" id="IPR051533">
    <property type="entry name" value="WaaL-like"/>
</dbReference>
<dbReference type="Pfam" id="PF04932">
    <property type="entry name" value="Wzy_C"/>
    <property type="match status" value="1"/>
</dbReference>
<keyword evidence="2 5" id="KW-0812">Transmembrane</keyword>
<dbReference type="Proteomes" id="UP000191554">
    <property type="component" value="Unassembled WGS sequence"/>
</dbReference>
<dbReference type="PANTHER" id="PTHR37422:SF17">
    <property type="entry name" value="O-ANTIGEN LIGASE"/>
    <property type="match status" value="1"/>
</dbReference>
<feature type="transmembrane region" description="Helical" evidence="5">
    <location>
        <begin position="95"/>
        <end position="116"/>
    </location>
</feature>
<dbReference type="AlphaFoldDB" id="A0A1V4SL21"/>
<protein>
    <submittedName>
        <fullName evidence="7">O-antigen ligase</fullName>
    </submittedName>
</protein>
<feature type="transmembrane region" description="Helical" evidence="5">
    <location>
        <begin position="296"/>
        <end position="318"/>
    </location>
</feature>
<proteinExistence type="predicted"/>
<dbReference type="OrthoDB" id="2080878at2"/>
<evidence type="ECO:0000256" key="2">
    <source>
        <dbReference type="ARBA" id="ARBA00022692"/>
    </source>
</evidence>
<dbReference type="EMBL" id="MZGX01000011">
    <property type="protein sequence ID" value="OPX44186.1"/>
    <property type="molecule type" value="Genomic_DNA"/>
</dbReference>
<dbReference type="GO" id="GO:0016020">
    <property type="term" value="C:membrane"/>
    <property type="evidence" value="ECO:0007669"/>
    <property type="project" value="UniProtKB-SubCell"/>
</dbReference>
<keyword evidence="3 5" id="KW-1133">Transmembrane helix</keyword>
<gene>
    <name evidence="7" type="ORF">CLHUN_19850</name>
</gene>
<comment type="caution">
    <text evidence="7">The sequence shown here is derived from an EMBL/GenBank/DDBJ whole genome shotgun (WGS) entry which is preliminary data.</text>
</comment>
<feature type="transmembrane region" description="Helical" evidence="5">
    <location>
        <begin position="330"/>
        <end position="349"/>
    </location>
</feature>
<feature type="domain" description="O-antigen ligase-related" evidence="6">
    <location>
        <begin position="194"/>
        <end position="338"/>
    </location>
</feature>
<keyword evidence="8" id="KW-1185">Reference proteome</keyword>
<dbReference type="PANTHER" id="PTHR37422">
    <property type="entry name" value="TEICHURONIC ACID BIOSYNTHESIS PROTEIN TUAE"/>
    <property type="match status" value="1"/>
</dbReference>
<evidence type="ECO:0000313" key="7">
    <source>
        <dbReference type="EMBL" id="OPX44186.1"/>
    </source>
</evidence>
<name>A0A1V4SL21_RUMHU</name>
<organism evidence="7 8">
    <name type="scientific">Ruminiclostridium hungatei</name>
    <name type="common">Clostridium hungatei</name>
    <dbReference type="NCBI Taxonomy" id="48256"/>
    <lineage>
        <taxon>Bacteria</taxon>
        <taxon>Bacillati</taxon>
        <taxon>Bacillota</taxon>
        <taxon>Clostridia</taxon>
        <taxon>Eubacteriales</taxon>
        <taxon>Oscillospiraceae</taxon>
        <taxon>Ruminiclostridium</taxon>
    </lineage>
</organism>
<reference evidence="7 8" key="1">
    <citation type="submission" date="2017-03" db="EMBL/GenBank/DDBJ databases">
        <title>Genome sequence of Clostridium hungatei DSM 14427.</title>
        <authorList>
            <person name="Poehlein A."/>
            <person name="Daniel R."/>
        </authorList>
    </citation>
    <scope>NUCLEOTIDE SEQUENCE [LARGE SCALE GENOMIC DNA]</scope>
    <source>
        <strain evidence="7 8">DSM 14427</strain>
    </source>
</reference>
<dbReference type="InterPro" id="IPR007016">
    <property type="entry name" value="O-antigen_ligase-rel_domated"/>
</dbReference>
<feature type="transmembrane region" description="Helical" evidence="5">
    <location>
        <begin position="73"/>
        <end position="89"/>
    </location>
</feature>
<evidence type="ECO:0000256" key="1">
    <source>
        <dbReference type="ARBA" id="ARBA00004141"/>
    </source>
</evidence>
<dbReference type="STRING" id="48256.CLHUN_19850"/>
<evidence type="ECO:0000313" key="8">
    <source>
        <dbReference type="Proteomes" id="UP000191554"/>
    </source>
</evidence>
<dbReference type="RefSeq" id="WP_080064417.1">
    <property type="nucleotide sequence ID" value="NZ_MZGX01000011.1"/>
</dbReference>
<feature type="transmembrane region" description="Helical" evidence="5">
    <location>
        <begin position="237"/>
        <end position="256"/>
    </location>
</feature>
<sequence length="408" mass="45459">MKLQFKAITKFKEQKISLGALLAALYFICMPFSIVPLPGGSSLLKYISILVGGFLICNLFIGKTRIKFNSIHFLLGIYLLYSIGSLFLLKSEGAIVILRGTIETSAIFFLITLKVYNKREGDLLIYSWVIVGLITTAIMLIGSVSLEEGSGRVTMGIGGGSEDPNQLCGYFILPVLFCIEKIILKNRFRIFYILLLVAMVFVVFRTGSRGGLIAVLAAVMVYVFFALRTSAINKVKILFGIILLSMVFIYFFVPMLPEDVKGRLSISSLEEDQGSGRLQLWTITIDAIKQSEKGMILGYGLGSTAVFFANAFSGHGVAHNHWLQLWCDQGFIGMMLFFSMFAVGIMGKFKKSPVISVSLFGMLVLSMTLTMYAYYKPFWNILMMAGMNFQYDEDGVKDGLIWKQSEKI</sequence>
<evidence type="ECO:0000259" key="6">
    <source>
        <dbReference type="Pfam" id="PF04932"/>
    </source>
</evidence>
<feature type="transmembrane region" description="Helical" evidence="5">
    <location>
        <begin position="16"/>
        <end position="37"/>
    </location>
</feature>
<evidence type="ECO:0000256" key="5">
    <source>
        <dbReference type="SAM" id="Phobius"/>
    </source>
</evidence>